<dbReference type="EMBL" id="CM056742">
    <property type="protein sequence ID" value="KAJ8677378.1"/>
    <property type="molecule type" value="Genomic_DNA"/>
</dbReference>
<proteinExistence type="predicted"/>
<protein>
    <submittedName>
        <fullName evidence="1">Uncharacterized protein</fullName>
    </submittedName>
</protein>
<comment type="caution">
    <text evidence="1">The sequence shown here is derived from an EMBL/GenBank/DDBJ whole genome shotgun (WGS) entry which is preliminary data.</text>
</comment>
<sequence>MSSSQKSTGTKLSGAASRKRKLERDEHLERIDGNPTGISESNQETVENSRVQITLDSHATTHDNALHTLKACESTVNGDIRQETVDLSDIGLWPEQFDRSTIDYLILTGPTRVLLSEYPQDKEGRHFSNDYYVRKLRNGKETSDVGGWFTLLLRTLSTASAVNYWIERVMSN</sequence>
<evidence type="ECO:0000313" key="2">
    <source>
        <dbReference type="Proteomes" id="UP001239111"/>
    </source>
</evidence>
<gene>
    <name evidence="1" type="ORF">QAD02_013165</name>
</gene>
<name>A0ACC2P1M9_9HYME</name>
<keyword evidence="2" id="KW-1185">Reference proteome</keyword>
<accession>A0ACC2P1M9</accession>
<organism evidence="1 2">
    <name type="scientific">Eretmocerus hayati</name>
    <dbReference type="NCBI Taxonomy" id="131215"/>
    <lineage>
        <taxon>Eukaryota</taxon>
        <taxon>Metazoa</taxon>
        <taxon>Ecdysozoa</taxon>
        <taxon>Arthropoda</taxon>
        <taxon>Hexapoda</taxon>
        <taxon>Insecta</taxon>
        <taxon>Pterygota</taxon>
        <taxon>Neoptera</taxon>
        <taxon>Endopterygota</taxon>
        <taxon>Hymenoptera</taxon>
        <taxon>Apocrita</taxon>
        <taxon>Proctotrupomorpha</taxon>
        <taxon>Chalcidoidea</taxon>
        <taxon>Aphelinidae</taxon>
        <taxon>Aphelininae</taxon>
        <taxon>Eretmocerus</taxon>
    </lineage>
</organism>
<evidence type="ECO:0000313" key="1">
    <source>
        <dbReference type="EMBL" id="KAJ8677378.1"/>
    </source>
</evidence>
<dbReference type="Proteomes" id="UP001239111">
    <property type="component" value="Chromosome 2"/>
</dbReference>
<reference evidence="1" key="1">
    <citation type="submission" date="2023-04" db="EMBL/GenBank/DDBJ databases">
        <title>A chromosome-level genome assembly of the parasitoid wasp Eretmocerus hayati.</title>
        <authorList>
            <person name="Zhong Y."/>
            <person name="Liu S."/>
            <person name="Liu Y."/>
        </authorList>
    </citation>
    <scope>NUCLEOTIDE SEQUENCE</scope>
    <source>
        <strain evidence="1">ZJU_SS_LIU_2023</strain>
    </source>
</reference>